<evidence type="ECO:0000256" key="1">
    <source>
        <dbReference type="SAM" id="Phobius"/>
    </source>
</evidence>
<feature type="transmembrane region" description="Helical" evidence="1">
    <location>
        <begin position="32"/>
        <end position="60"/>
    </location>
</feature>
<dbReference type="Proteomes" id="UP000480246">
    <property type="component" value="Unassembled WGS sequence"/>
</dbReference>
<evidence type="ECO:0000313" key="3">
    <source>
        <dbReference type="Proteomes" id="UP000480246"/>
    </source>
</evidence>
<sequence length="93" mass="10284">MRKIYSVLSLVFFIISVLPVIAIQVNYDMFTLAVLGLNGLIGVLMPAIYSLISLIFGFMARKKDRSLLLVFGFIILLTNLSLAFVGVIGFQNP</sequence>
<dbReference type="OrthoDB" id="2991240at2"/>
<keyword evidence="3" id="KW-1185">Reference proteome</keyword>
<protein>
    <submittedName>
        <fullName evidence="2">Uncharacterized protein</fullName>
    </submittedName>
</protein>
<keyword evidence="1" id="KW-1133">Transmembrane helix</keyword>
<reference evidence="2 3" key="1">
    <citation type="submission" date="2019-10" db="EMBL/GenBank/DDBJ databases">
        <title>Gracilibacillus sp. nov. isolated from rice seeds.</title>
        <authorList>
            <person name="He S."/>
        </authorList>
    </citation>
    <scope>NUCLEOTIDE SEQUENCE [LARGE SCALE GENOMIC DNA]</scope>
    <source>
        <strain evidence="2 3">TD8</strain>
    </source>
</reference>
<organism evidence="2 3">
    <name type="scientific">Gracilibacillus oryzae</name>
    <dbReference type="NCBI Taxonomy" id="1672701"/>
    <lineage>
        <taxon>Bacteria</taxon>
        <taxon>Bacillati</taxon>
        <taxon>Bacillota</taxon>
        <taxon>Bacilli</taxon>
        <taxon>Bacillales</taxon>
        <taxon>Bacillaceae</taxon>
        <taxon>Gracilibacillus</taxon>
    </lineage>
</organism>
<keyword evidence="1" id="KW-0812">Transmembrane</keyword>
<keyword evidence="1" id="KW-0472">Membrane</keyword>
<dbReference type="RefSeq" id="WP_153406862.1">
    <property type="nucleotide sequence ID" value="NZ_ML762454.1"/>
</dbReference>
<accession>A0A7C8KS13</accession>
<name>A0A7C8KS13_9BACI</name>
<comment type="caution">
    <text evidence="2">The sequence shown here is derived from an EMBL/GenBank/DDBJ whole genome shotgun (WGS) entry which is preliminary data.</text>
</comment>
<dbReference type="AlphaFoldDB" id="A0A7C8KS13"/>
<evidence type="ECO:0000313" key="2">
    <source>
        <dbReference type="EMBL" id="KAB8125977.1"/>
    </source>
</evidence>
<dbReference type="EMBL" id="WEID01000120">
    <property type="protein sequence ID" value="KAB8125977.1"/>
    <property type="molecule type" value="Genomic_DNA"/>
</dbReference>
<feature type="transmembrane region" description="Helical" evidence="1">
    <location>
        <begin position="67"/>
        <end position="90"/>
    </location>
</feature>
<proteinExistence type="predicted"/>
<gene>
    <name evidence="2" type="ORF">F9U64_21170</name>
</gene>